<accession>A0A225D7C4</accession>
<dbReference type="OrthoDB" id="127333at2"/>
<evidence type="ECO:0008006" key="3">
    <source>
        <dbReference type="Google" id="ProtNLM"/>
    </source>
</evidence>
<sequence>MTHSDFAFNRRAFLGRYAGGLGTLALAHLTAPAGDTPRDPLAPKPPHHPAKAKAVICLFQHGGPSQMDLFDPKPELTKQHGKPHPDKLEVHFHTQTGKLLASPFKFAKRGKAGVELSELLPHTAGIVDDITLVRSMTTDSVDHEAALRVIHAGKIFPGRPAWGSWVVYGLGTERQELPAYVVLSDPGGLPVDGTNNWASGFLPAVYQGTPFRASGTPVAHLATPPDVSPVARRNQLDFLNDLNANYRRRHPGNTELEARLGHYELAAKMQTAVPEVLDLSKETDETKRLYGIDNPKSAEYGKRCLLARRLVERGVRFVQIFLSGQPWDTHSKNAESLKGLCAMTDQPSAGLVLDLKRRGLLDSTIVMWTGEFGRLPISQGSDGRDHNRHAFSLWLAGGGFKKGYVHGATDDLGYRSVEKVVRVSSLHATLLHALGLDHTRLTFPHEGRNDTLTDADVTHAQVVKDLL</sequence>
<dbReference type="PANTHER" id="PTHR43737">
    <property type="entry name" value="BLL7424 PROTEIN"/>
    <property type="match status" value="1"/>
</dbReference>
<proteinExistence type="predicted"/>
<organism evidence="1 2">
    <name type="scientific">Fimbriiglobus ruber</name>
    <dbReference type="NCBI Taxonomy" id="1908690"/>
    <lineage>
        <taxon>Bacteria</taxon>
        <taxon>Pseudomonadati</taxon>
        <taxon>Planctomycetota</taxon>
        <taxon>Planctomycetia</taxon>
        <taxon>Gemmatales</taxon>
        <taxon>Gemmataceae</taxon>
        <taxon>Fimbriiglobus</taxon>
    </lineage>
</organism>
<dbReference type="InterPro" id="IPR017850">
    <property type="entry name" value="Alkaline_phosphatase_core_sf"/>
</dbReference>
<dbReference type="SUPFAM" id="SSF53649">
    <property type="entry name" value="Alkaline phosphatase-like"/>
    <property type="match status" value="1"/>
</dbReference>
<dbReference type="InterPro" id="IPR010869">
    <property type="entry name" value="DUF1501"/>
</dbReference>
<comment type="caution">
    <text evidence="1">The sequence shown here is derived from an EMBL/GenBank/DDBJ whole genome shotgun (WGS) entry which is preliminary data.</text>
</comment>
<reference evidence="2" key="1">
    <citation type="submission" date="2017-06" db="EMBL/GenBank/DDBJ databases">
        <title>Genome analysis of Fimbriiglobus ruber SP5, the first member of the order Planctomycetales with confirmed chitinolytic capability.</title>
        <authorList>
            <person name="Ravin N.V."/>
            <person name="Rakitin A.L."/>
            <person name="Ivanova A.A."/>
            <person name="Beletsky A.V."/>
            <person name="Kulichevskaya I.S."/>
            <person name="Mardanov A.V."/>
            <person name="Dedysh S.N."/>
        </authorList>
    </citation>
    <scope>NUCLEOTIDE SEQUENCE [LARGE SCALE GENOMIC DNA]</scope>
    <source>
        <strain evidence="2">SP5</strain>
    </source>
</reference>
<keyword evidence="2" id="KW-1185">Reference proteome</keyword>
<dbReference type="PANTHER" id="PTHR43737:SF1">
    <property type="entry name" value="DUF1501 DOMAIN-CONTAINING PROTEIN"/>
    <property type="match status" value="1"/>
</dbReference>
<protein>
    <recommendedName>
        <fullName evidence="3">Sulfatase</fullName>
    </recommendedName>
</protein>
<gene>
    <name evidence="1" type="ORF">FRUB_06620</name>
</gene>
<evidence type="ECO:0000313" key="1">
    <source>
        <dbReference type="EMBL" id="OWK37500.1"/>
    </source>
</evidence>
<name>A0A225D7C4_9BACT</name>
<dbReference type="Pfam" id="PF07394">
    <property type="entry name" value="DUF1501"/>
    <property type="match status" value="1"/>
</dbReference>
<dbReference type="EMBL" id="NIDE01000014">
    <property type="protein sequence ID" value="OWK37500.1"/>
    <property type="molecule type" value="Genomic_DNA"/>
</dbReference>
<evidence type="ECO:0000313" key="2">
    <source>
        <dbReference type="Proteomes" id="UP000214646"/>
    </source>
</evidence>
<dbReference type="PROSITE" id="PS51318">
    <property type="entry name" value="TAT"/>
    <property type="match status" value="1"/>
</dbReference>
<dbReference type="InterPro" id="IPR006311">
    <property type="entry name" value="TAT_signal"/>
</dbReference>
<dbReference type="Proteomes" id="UP000214646">
    <property type="component" value="Unassembled WGS sequence"/>
</dbReference>
<dbReference type="AlphaFoldDB" id="A0A225D7C4"/>
<dbReference type="RefSeq" id="WP_088257405.1">
    <property type="nucleotide sequence ID" value="NZ_NIDE01000014.1"/>
</dbReference>